<gene>
    <name evidence="2" type="ORF">BC349_07115</name>
</gene>
<evidence type="ECO:0000313" key="2">
    <source>
        <dbReference type="EMBL" id="MBC6490797.1"/>
    </source>
</evidence>
<proteinExistence type="predicted"/>
<keyword evidence="3" id="KW-1185">Reference proteome</keyword>
<dbReference type="RefSeq" id="WP_187256151.1">
    <property type="nucleotide sequence ID" value="NZ_JBHULF010000014.1"/>
</dbReference>
<comment type="caution">
    <text evidence="2">The sequence shown here is derived from an EMBL/GenBank/DDBJ whole genome shotgun (WGS) entry which is preliminary data.</text>
</comment>
<protein>
    <recommendedName>
        <fullName evidence="4">DUF4468 domain-containing protein</fullName>
    </recommendedName>
</protein>
<reference evidence="2 3" key="1">
    <citation type="submission" date="2016-07" db="EMBL/GenBank/DDBJ databases">
        <title>Genome analysis of Flavihumibacter stibioxidans YS-17.</title>
        <authorList>
            <person name="Shi K."/>
            <person name="Han Y."/>
            <person name="Wang G."/>
        </authorList>
    </citation>
    <scope>NUCLEOTIDE SEQUENCE [LARGE SCALE GENOMIC DNA]</scope>
    <source>
        <strain evidence="2 3">YS-17</strain>
    </source>
</reference>
<evidence type="ECO:0000313" key="3">
    <source>
        <dbReference type="Proteomes" id="UP000765802"/>
    </source>
</evidence>
<feature type="chain" id="PRO_5045957207" description="DUF4468 domain-containing protein" evidence="1">
    <location>
        <begin position="20"/>
        <end position="196"/>
    </location>
</feature>
<keyword evidence="1" id="KW-0732">Signal</keyword>
<evidence type="ECO:0000256" key="1">
    <source>
        <dbReference type="SAM" id="SignalP"/>
    </source>
</evidence>
<dbReference type="Proteomes" id="UP000765802">
    <property type="component" value="Unassembled WGS sequence"/>
</dbReference>
<organism evidence="2 3">
    <name type="scientific">Flavihumibacter stibioxidans</name>
    <dbReference type="NCBI Taxonomy" id="1834163"/>
    <lineage>
        <taxon>Bacteria</taxon>
        <taxon>Pseudomonadati</taxon>
        <taxon>Bacteroidota</taxon>
        <taxon>Chitinophagia</taxon>
        <taxon>Chitinophagales</taxon>
        <taxon>Chitinophagaceae</taxon>
        <taxon>Flavihumibacter</taxon>
    </lineage>
</organism>
<dbReference type="EMBL" id="MBUA01000012">
    <property type="protein sequence ID" value="MBC6490797.1"/>
    <property type="molecule type" value="Genomic_DNA"/>
</dbReference>
<accession>A0ABR7M709</accession>
<sequence length="196" mass="22804">MKKTLFVLAWMICAVTAHSQTAADSAALVQRLDEFMKANSVLDIPKVIDYTYPKLFELAPKETIIEAMKNSFDNEEIKITMDSLAVVKIHPVFALNNGMYSRIDYSMVMRMQFKKQLNMDQEQVNSALTAFRTQFGQKNVWYNETDKLFNIYQLTSMAALRDEPKEKWTFVNIKKDDPMMMQLLDKALIEKLESYK</sequence>
<name>A0ABR7M709_9BACT</name>
<feature type="signal peptide" evidence="1">
    <location>
        <begin position="1"/>
        <end position="19"/>
    </location>
</feature>
<evidence type="ECO:0008006" key="4">
    <source>
        <dbReference type="Google" id="ProtNLM"/>
    </source>
</evidence>